<keyword evidence="9" id="KW-0732">Signal</keyword>
<name>A0A851XU95_EOLRO</name>
<dbReference type="PANTHER" id="PTHR43512">
    <property type="entry name" value="TRANSLATION FACTOR GUF1-RELATED"/>
    <property type="match status" value="1"/>
</dbReference>
<protein>
    <submittedName>
        <fullName evidence="11">GUF1 factor</fullName>
    </submittedName>
</protein>
<keyword evidence="7" id="KW-0472">Membrane</keyword>
<dbReference type="SUPFAM" id="SSF54980">
    <property type="entry name" value="EF-G C-terminal domain-like"/>
    <property type="match status" value="2"/>
</dbReference>
<dbReference type="InterPro" id="IPR035647">
    <property type="entry name" value="EFG_III/V"/>
</dbReference>
<feature type="non-terminal residue" evidence="11">
    <location>
        <position position="667"/>
    </location>
</feature>
<dbReference type="PANTHER" id="PTHR43512:SF7">
    <property type="entry name" value="TRANSLATION FACTOR GUF1, MITOCHONDRIAL"/>
    <property type="match status" value="1"/>
</dbReference>
<dbReference type="NCBIfam" id="TIGR01393">
    <property type="entry name" value="lepA"/>
    <property type="match status" value="1"/>
</dbReference>
<dbReference type="InterPro" id="IPR004161">
    <property type="entry name" value="EFTu-like_2"/>
</dbReference>
<evidence type="ECO:0000256" key="5">
    <source>
        <dbReference type="ARBA" id="ARBA00023128"/>
    </source>
</evidence>
<dbReference type="InterPro" id="IPR006297">
    <property type="entry name" value="EF-4"/>
</dbReference>
<evidence type="ECO:0000259" key="10">
    <source>
        <dbReference type="PROSITE" id="PS51722"/>
    </source>
</evidence>
<feature type="chain" id="PRO_5032303372" evidence="9">
    <location>
        <begin position="24"/>
        <end position="667"/>
    </location>
</feature>
<gene>
    <name evidence="11" type="primary">Guf1</name>
    <name evidence="11" type="ORF">EOLROS_R04193</name>
</gene>
<dbReference type="NCBIfam" id="TIGR00231">
    <property type="entry name" value="small_GTP"/>
    <property type="match status" value="1"/>
</dbReference>
<evidence type="ECO:0000256" key="9">
    <source>
        <dbReference type="SAM" id="SignalP"/>
    </source>
</evidence>
<feature type="signal peptide" evidence="9">
    <location>
        <begin position="1"/>
        <end position="23"/>
    </location>
</feature>
<dbReference type="Gene3D" id="3.40.50.300">
    <property type="entry name" value="P-loop containing nucleotide triphosphate hydrolases"/>
    <property type="match status" value="1"/>
</dbReference>
<dbReference type="InterPro" id="IPR013842">
    <property type="entry name" value="LepA_CTD"/>
</dbReference>
<evidence type="ECO:0000256" key="7">
    <source>
        <dbReference type="ARBA" id="ARBA00023136"/>
    </source>
</evidence>
<dbReference type="FunFam" id="3.30.70.2570:FF:000001">
    <property type="entry name" value="Translation factor GUF1, mitochondrial"/>
    <property type="match status" value="1"/>
</dbReference>
<accession>A0A851XU95</accession>
<dbReference type="PROSITE" id="PS00301">
    <property type="entry name" value="G_TR_1"/>
    <property type="match status" value="1"/>
</dbReference>
<dbReference type="Gene3D" id="3.30.70.870">
    <property type="entry name" value="Elongation Factor G (Translational Gtpase), domain 3"/>
    <property type="match status" value="1"/>
</dbReference>
<dbReference type="InterPro" id="IPR000640">
    <property type="entry name" value="EFG_V-like"/>
</dbReference>
<dbReference type="SUPFAM" id="SSF52540">
    <property type="entry name" value="P-loop containing nucleoside triphosphate hydrolases"/>
    <property type="match status" value="1"/>
</dbReference>
<dbReference type="PRINTS" id="PR00315">
    <property type="entry name" value="ELONGATNFCT"/>
</dbReference>
<dbReference type="HAMAP" id="MF_00071">
    <property type="entry name" value="LepA"/>
    <property type="match status" value="1"/>
</dbReference>
<dbReference type="FunFam" id="2.40.30.10:FF:000015">
    <property type="entry name" value="Translation factor GUF1, mitochondrial"/>
    <property type="match status" value="1"/>
</dbReference>
<dbReference type="AlphaFoldDB" id="A0A851XU95"/>
<keyword evidence="6" id="KW-0342">GTP-binding</keyword>
<proteinExistence type="inferred from homology"/>
<dbReference type="FunFam" id="3.40.50.300:FF:000078">
    <property type="entry name" value="Elongation factor 4"/>
    <property type="match status" value="1"/>
</dbReference>
<dbReference type="GO" id="GO:0097177">
    <property type="term" value="F:mitochondrial ribosome binding"/>
    <property type="evidence" value="ECO:0007669"/>
    <property type="project" value="TreeGrafter"/>
</dbReference>
<dbReference type="CDD" id="cd03699">
    <property type="entry name" value="EF4_II"/>
    <property type="match status" value="1"/>
</dbReference>
<dbReference type="CDD" id="cd03709">
    <property type="entry name" value="lepA_C"/>
    <property type="match status" value="1"/>
</dbReference>
<keyword evidence="3" id="KW-0999">Mitochondrion inner membrane</keyword>
<dbReference type="Gene3D" id="2.40.30.10">
    <property type="entry name" value="Translation factors"/>
    <property type="match status" value="1"/>
</dbReference>
<dbReference type="Pfam" id="PF00009">
    <property type="entry name" value="GTP_EFTU"/>
    <property type="match status" value="1"/>
</dbReference>
<evidence type="ECO:0000256" key="3">
    <source>
        <dbReference type="ARBA" id="ARBA00022792"/>
    </source>
</evidence>
<feature type="non-terminal residue" evidence="11">
    <location>
        <position position="1"/>
    </location>
</feature>
<dbReference type="PROSITE" id="PS51722">
    <property type="entry name" value="G_TR_2"/>
    <property type="match status" value="1"/>
</dbReference>
<evidence type="ECO:0000256" key="6">
    <source>
        <dbReference type="ARBA" id="ARBA00023134"/>
    </source>
</evidence>
<dbReference type="InterPro" id="IPR031157">
    <property type="entry name" value="G_TR_CS"/>
</dbReference>
<comment type="caution">
    <text evidence="11">The sequence shown here is derived from an EMBL/GenBank/DDBJ whole genome shotgun (WGS) entry which is preliminary data.</text>
</comment>
<dbReference type="Pfam" id="PF06421">
    <property type="entry name" value="LepA_C"/>
    <property type="match status" value="1"/>
</dbReference>
<evidence type="ECO:0000256" key="2">
    <source>
        <dbReference type="ARBA" id="ARBA00022741"/>
    </source>
</evidence>
<dbReference type="CDD" id="cd01890">
    <property type="entry name" value="LepA"/>
    <property type="match status" value="1"/>
</dbReference>
<reference evidence="11" key="1">
    <citation type="submission" date="2019-09" db="EMBL/GenBank/DDBJ databases">
        <title>Bird 10,000 Genomes (B10K) Project - Family phase.</title>
        <authorList>
            <person name="Zhang G."/>
        </authorList>
    </citation>
    <scope>NUCLEOTIDE SEQUENCE</scope>
    <source>
        <strain evidence="11">B10K-DU-025-06</strain>
        <tissue evidence="11">Mixed tissue sample</tissue>
    </source>
</reference>
<keyword evidence="4" id="KW-0378">Hydrolase</keyword>
<dbReference type="Pfam" id="PF03144">
    <property type="entry name" value="GTP_EFTU_D2"/>
    <property type="match status" value="1"/>
</dbReference>
<dbReference type="InterPro" id="IPR005225">
    <property type="entry name" value="Small_GTP-bd"/>
</dbReference>
<evidence type="ECO:0000256" key="8">
    <source>
        <dbReference type="ARBA" id="ARBA00049117"/>
    </source>
</evidence>
<dbReference type="InterPro" id="IPR009000">
    <property type="entry name" value="Transl_B-barrel_sf"/>
</dbReference>
<dbReference type="InterPro" id="IPR035654">
    <property type="entry name" value="LepA_IV"/>
</dbReference>
<dbReference type="GO" id="GO:0045727">
    <property type="term" value="P:positive regulation of translation"/>
    <property type="evidence" value="ECO:0007669"/>
    <property type="project" value="TreeGrafter"/>
</dbReference>
<dbReference type="Gene3D" id="3.30.70.240">
    <property type="match status" value="1"/>
</dbReference>
<feature type="domain" description="Tr-type G" evidence="10">
    <location>
        <begin position="57"/>
        <end position="238"/>
    </location>
</feature>
<keyword evidence="2" id="KW-0547">Nucleotide-binding</keyword>
<sequence>MALAPRTVMWWARLRSLCPCAAPRCLPPWLPGGSAACKRLYGSRDKEKLDMSAYPVENIRNFSIIAHVDHGKSTLADRLLEITGTIAKTARNKQVLDKLQVERERGITVKAQSASLFYNHEGVNYLLNLIDTPGHVDFSYEVSRSLSACQGVILVVDANEGIQAQTVANFYLAFEAQLAIIPVINKIDLKHADPERVEKQIEKLFDIPIDECVRISAKQGTNVEKVLQKIIEKIPPPQCNTADPLKALVFDSTFDHYRGVIANIALFGGEIQKGHKIVSAHTKKRYEVNEVGILTPNEQPTHKLYAGQVGYVIAGMKEVTEAQIGDTLFLYKQPVEPLHGFKSAKPMVFAGMYPVDQTEYNNLKSALEKLTLNDSSVTIHRDSSLALGAGWRLAFYTAFMFGTVLKLRMEQVKHFLAFSPICLLSYSVYLFVNLQYVLFICFQEYGKAEITIINPAQFPDKISVSEYLEPTVLGTIVTPQEYIGKIIVLCQDRRAVQKDMLYIDEHRVMLKYLFPLNEIVLDFYDALKSLSSGYASFDYEDAGYQAADLIKMDILLNGNPVEELATIIHSDKAYATGKLLCERLKDAIPRQLFEIAIQAAIGKKIIARETLKAYRKNVVAKCYGGDITRRMKLLKRQAEGKKLMRKIGNVEVPRDAFIRVLKREPDK</sequence>
<dbReference type="GO" id="GO:0005525">
    <property type="term" value="F:GTP binding"/>
    <property type="evidence" value="ECO:0007669"/>
    <property type="project" value="UniProtKB-KW"/>
</dbReference>
<organism evidence="11 12">
    <name type="scientific">Eolophus roseicapilla</name>
    <name type="common">Galah cockatoo</name>
    <name type="synonym">Cacatua roseicapilla</name>
    <dbReference type="NCBI Taxonomy" id="176039"/>
    <lineage>
        <taxon>Eukaryota</taxon>
        <taxon>Metazoa</taxon>
        <taxon>Chordata</taxon>
        <taxon>Craniata</taxon>
        <taxon>Vertebrata</taxon>
        <taxon>Euteleostomi</taxon>
        <taxon>Archelosauria</taxon>
        <taxon>Archosauria</taxon>
        <taxon>Dinosauria</taxon>
        <taxon>Saurischia</taxon>
        <taxon>Theropoda</taxon>
        <taxon>Coelurosauria</taxon>
        <taxon>Aves</taxon>
        <taxon>Neognathae</taxon>
        <taxon>Neoaves</taxon>
        <taxon>Telluraves</taxon>
        <taxon>Australaves</taxon>
        <taxon>Psittaciformes</taxon>
        <taxon>Cacatuidae</taxon>
        <taxon>Eolophus</taxon>
    </lineage>
</organism>
<dbReference type="EMBL" id="WBNI01001018">
    <property type="protein sequence ID" value="NXD70504.1"/>
    <property type="molecule type" value="Genomic_DNA"/>
</dbReference>
<evidence type="ECO:0000256" key="4">
    <source>
        <dbReference type="ARBA" id="ARBA00022801"/>
    </source>
</evidence>
<dbReference type="Gene3D" id="3.30.70.2570">
    <property type="entry name" value="Elongation factor 4, C-terminal domain"/>
    <property type="match status" value="1"/>
</dbReference>
<dbReference type="FunFam" id="3.30.70.240:FF:000007">
    <property type="entry name" value="Translation factor GUF1, mitochondrial"/>
    <property type="match status" value="1"/>
</dbReference>
<dbReference type="GO" id="GO:0003924">
    <property type="term" value="F:GTPase activity"/>
    <property type="evidence" value="ECO:0007669"/>
    <property type="project" value="InterPro"/>
</dbReference>
<dbReference type="SUPFAM" id="SSF50447">
    <property type="entry name" value="Translation proteins"/>
    <property type="match status" value="1"/>
</dbReference>
<keyword evidence="12" id="KW-1185">Reference proteome</keyword>
<evidence type="ECO:0000313" key="12">
    <source>
        <dbReference type="Proteomes" id="UP000637704"/>
    </source>
</evidence>
<dbReference type="GO" id="GO:0005739">
    <property type="term" value="C:mitochondrion"/>
    <property type="evidence" value="ECO:0007669"/>
    <property type="project" value="TreeGrafter"/>
</dbReference>
<evidence type="ECO:0000313" key="11">
    <source>
        <dbReference type="EMBL" id="NXD70504.1"/>
    </source>
</evidence>
<dbReference type="InterPro" id="IPR000795">
    <property type="entry name" value="T_Tr_GTP-bd_dom"/>
</dbReference>
<comment type="catalytic activity">
    <reaction evidence="8">
        <text>GTP + H2O = GDP + phosphate + H(+)</text>
        <dbReference type="Rhea" id="RHEA:19669"/>
        <dbReference type="ChEBI" id="CHEBI:15377"/>
        <dbReference type="ChEBI" id="CHEBI:15378"/>
        <dbReference type="ChEBI" id="CHEBI:37565"/>
        <dbReference type="ChEBI" id="CHEBI:43474"/>
        <dbReference type="ChEBI" id="CHEBI:58189"/>
    </reaction>
    <physiologicalReaction direction="left-to-right" evidence="8">
        <dbReference type="Rhea" id="RHEA:19670"/>
    </physiologicalReaction>
</comment>
<evidence type="ECO:0000256" key="1">
    <source>
        <dbReference type="ARBA" id="ARBA00005454"/>
    </source>
</evidence>
<dbReference type="Pfam" id="PF00679">
    <property type="entry name" value="EFG_C"/>
    <property type="match status" value="1"/>
</dbReference>
<dbReference type="InterPro" id="IPR038363">
    <property type="entry name" value="LepA_C_sf"/>
</dbReference>
<keyword evidence="5" id="KW-0496">Mitochondrion</keyword>
<dbReference type="Proteomes" id="UP000637704">
    <property type="component" value="Unassembled WGS sequence"/>
</dbReference>
<comment type="similarity">
    <text evidence="1">Belongs to the TRAFAC class translation factor GTPase superfamily. Classic translation factor GTPase family. LepA subfamily.</text>
</comment>
<dbReference type="InterPro" id="IPR027417">
    <property type="entry name" value="P-loop_NTPase"/>
</dbReference>